<accession>A0A733G5A0</accession>
<organism evidence="2">
    <name type="scientific">Salmonella enterica subsp. enterica serovar Heidelberg</name>
    <dbReference type="NCBI Taxonomy" id="611"/>
    <lineage>
        <taxon>Bacteria</taxon>
        <taxon>Pseudomonadati</taxon>
        <taxon>Pseudomonadota</taxon>
        <taxon>Gammaproteobacteria</taxon>
        <taxon>Enterobacterales</taxon>
        <taxon>Enterobacteriaceae</taxon>
        <taxon>Salmonella</taxon>
    </lineage>
</organism>
<protein>
    <submittedName>
        <fullName evidence="2">EscU/YscU/HrcU family type III secretion system export apparatus switch protein</fullName>
    </submittedName>
</protein>
<dbReference type="AlphaFoldDB" id="A0A733G5A0"/>
<reference evidence="2" key="1">
    <citation type="journal article" date="2018" name="Genome Biol.">
        <title>SKESA: strategic k-mer extension for scrupulous assemblies.</title>
        <authorList>
            <person name="Souvorov A."/>
            <person name="Agarwala R."/>
            <person name="Lipman D.J."/>
        </authorList>
    </citation>
    <scope>NUCLEOTIDE SEQUENCE</scope>
    <source>
        <strain evidence="2">ID147255</strain>
    </source>
</reference>
<feature type="transmembrane region" description="Helical" evidence="1">
    <location>
        <begin position="57"/>
        <end position="76"/>
    </location>
</feature>
<dbReference type="EMBL" id="DAASHT010000018">
    <property type="protein sequence ID" value="HAE5578729.1"/>
    <property type="molecule type" value="Genomic_DNA"/>
</dbReference>
<name>A0A733G5A0_SALET</name>
<proteinExistence type="predicted"/>
<gene>
    <name evidence="2" type="ORF">G4J74_004648</name>
</gene>
<keyword evidence="1" id="KW-1133">Transmembrane helix</keyword>
<sequence>MKTVKAFQHGVEIGFLPFNDYDELRQTVSSDKRLSVLQAIIGAITFFRFLFSVAKTAIFFTAGLILYLFLFENHGLMSDLVTMESARIASYILHFFWFFSLVSFVFHVIPFMVSPAKFFKSLGFYNVKEEKISERLRVLLDSPATGSVYVKIVDEQ</sequence>
<feature type="transmembrane region" description="Helical" evidence="1">
    <location>
        <begin position="88"/>
        <end position="113"/>
    </location>
</feature>
<keyword evidence="1" id="KW-0812">Transmembrane</keyword>
<evidence type="ECO:0000256" key="1">
    <source>
        <dbReference type="SAM" id="Phobius"/>
    </source>
</evidence>
<comment type="caution">
    <text evidence="2">The sequence shown here is derived from an EMBL/GenBank/DDBJ whole genome shotgun (WGS) entry which is preliminary data.</text>
</comment>
<evidence type="ECO:0000313" key="2">
    <source>
        <dbReference type="EMBL" id="HAE5578729.1"/>
    </source>
</evidence>
<reference evidence="2" key="2">
    <citation type="submission" date="2018-07" db="EMBL/GenBank/DDBJ databases">
        <authorList>
            <consortium name="NCBI Pathogen Detection Project"/>
        </authorList>
    </citation>
    <scope>NUCLEOTIDE SEQUENCE</scope>
    <source>
        <strain evidence="2">ID147255</strain>
    </source>
</reference>
<keyword evidence="1" id="KW-0472">Membrane</keyword>